<evidence type="ECO:0000256" key="3">
    <source>
        <dbReference type="SAM" id="Phobius"/>
    </source>
</evidence>
<feature type="transmembrane region" description="Helical" evidence="3">
    <location>
        <begin position="34"/>
        <end position="52"/>
    </location>
</feature>
<comment type="caution">
    <text evidence="4">The sequence shown here is derived from an EMBL/GenBank/DDBJ whole genome shotgun (WGS) entry which is preliminary data.</text>
</comment>
<dbReference type="GO" id="GO:0061630">
    <property type="term" value="F:ubiquitin protein ligase activity"/>
    <property type="evidence" value="ECO:0007669"/>
    <property type="project" value="TreeGrafter"/>
</dbReference>
<dbReference type="PANTHER" id="PTHR24104:SF47">
    <property type="entry name" value="E3 UBIQUITIN-PROTEIN LIGASE NHLRC1"/>
    <property type="match status" value="1"/>
</dbReference>
<dbReference type="Pfam" id="PF01436">
    <property type="entry name" value="NHL"/>
    <property type="match status" value="2"/>
</dbReference>
<dbReference type="PROSITE" id="PS51125">
    <property type="entry name" value="NHL"/>
    <property type="match status" value="2"/>
</dbReference>
<dbReference type="PANTHER" id="PTHR24104">
    <property type="entry name" value="E3 UBIQUITIN-PROTEIN LIGASE NHLRC1-RELATED"/>
    <property type="match status" value="1"/>
</dbReference>
<evidence type="ECO:0000313" key="5">
    <source>
        <dbReference type="Proteomes" id="UP001165289"/>
    </source>
</evidence>
<feature type="repeat" description="NHL" evidence="2">
    <location>
        <begin position="208"/>
        <end position="238"/>
    </location>
</feature>
<keyword evidence="3" id="KW-0812">Transmembrane</keyword>
<gene>
    <name evidence="4" type="ORF">LOD99_7784</name>
</gene>
<reference evidence="4 5" key="1">
    <citation type="journal article" date="2023" name="BMC Biol.">
        <title>The compact genome of the sponge Oopsacas minuta (Hexactinellida) is lacking key metazoan core genes.</title>
        <authorList>
            <person name="Santini S."/>
            <person name="Schenkelaars Q."/>
            <person name="Jourda C."/>
            <person name="Duchesne M."/>
            <person name="Belahbib H."/>
            <person name="Rocher C."/>
            <person name="Selva M."/>
            <person name="Riesgo A."/>
            <person name="Vervoort M."/>
            <person name="Leys S.P."/>
            <person name="Kodjabachian L."/>
            <person name="Le Bivic A."/>
            <person name="Borchiellini C."/>
            <person name="Claverie J.M."/>
            <person name="Renard E."/>
        </authorList>
    </citation>
    <scope>NUCLEOTIDE SEQUENCE [LARGE SCALE GENOMIC DNA]</scope>
    <source>
        <strain evidence="4">SPO-2</strain>
    </source>
</reference>
<dbReference type="EMBL" id="JAKMXF010000310">
    <property type="protein sequence ID" value="KAI6650733.1"/>
    <property type="molecule type" value="Genomic_DNA"/>
</dbReference>
<dbReference type="SUPFAM" id="SSF101898">
    <property type="entry name" value="NHL repeat"/>
    <property type="match status" value="1"/>
</dbReference>
<dbReference type="InterPro" id="IPR011042">
    <property type="entry name" value="6-blade_b-propeller_TolB-like"/>
</dbReference>
<organism evidence="4 5">
    <name type="scientific">Oopsacas minuta</name>
    <dbReference type="NCBI Taxonomy" id="111878"/>
    <lineage>
        <taxon>Eukaryota</taxon>
        <taxon>Metazoa</taxon>
        <taxon>Porifera</taxon>
        <taxon>Hexactinellida</taxon>
        <taxon>Hexasterophora</taxon>
        <taxon>Lyssacinosida</taxon>
        <taxon>Leucopsacidae</taxon>
        <taxon>Oopsacas</taxon>
    </lineage>
</organism>
<evidence type="ECO:0000256" key="1">
    <source>
        <dbReference type="ARBA" id="ARBA00022737"/>
    </source>
</evidence>
<name>A0AAV7JPF7_9METZ</name>
<dbReference type="InterPro" id="IPR001258">
    <property type="entry name" value="NHL_repeat"/>
</dbReference>
<dbReference type="InterPro" id="IPR050952">
    <property type="entry name" value="TRIM-NHL_E3_ligases"/>
</dbReference>
<sequence length="285" mass="32165">MTDRIVSKRLFSIRYKTSFLENLAKKRSILYRDITLSGDLIIIACVSIHGYISVISQYGKELYRIGTGSVRSPYGLCASFDFIYVTDIYFHTLGKYSLNGRLIARIGKQGGNNGEFDLPYGLTVDNTGNILYVTDNRNHRIQVFTSDLEFITSFGTNIFNRVSDVKSCVDGSIVVLDNSGRRLHKLSPDFYQVRTVHTHIPPVNLITLYYPLFFCVDTSDNIFISDRYSFCIQVFDSNLVHLSSFIGNVLSDKMKLDPKGIVCDDNGVIMCLSDSGPFIRIFKAS</sequence>
<protein>
    <submittedName>
        <fullName evidence="4">NHL repeat containing protein</fullName>
    </submittedName>
</protein>
<dbReference type="Gene3D" id="2.120.10.30">
    <property type="entry name" value="TolB, C-terminal domain"/>
    <property type="match status" value="1"/>
</dbReference>
<dbReference type="CDD" id="cd05819">
    <property type="entry name" value="NHL"/>
    <property type="match status" value="1"/>
</dbReference>
<proteinExistence type="predicted"/>
<keyword evidence="3" id="KW-0472">Membrane</keyword>
<evidence type="ECO:0000313" key="4">
    <source>
        <dbReference type="EMBL" id="KAI6650733.1"/>
    </source>
</evidence>
<dbReference type="AlphaFoldDB" id="A0AAV7JPF7"/>
<evidence type="ECO:0000256" key="2">
    <source>
        <dbReference type="PROSITE-ProRule" id="PRU00504"/>
    </source>
</evidence>
<dbReference type="SUPFAM" id="SSF63825">
    <property type="entry name" value="YWTD domain"/>
    <property type="match status" value="1"/>
</dbReference>
<feature type="repeat" description="NHL" evidence="2">
    <location>
        <begin position="103"/>
        <end position="147"/>
    </location>
</feature>
<dbReference type="Proteomes" id="UP001165289">
    <property type="component" value="Unassembled WGS sequence"/>
</dbReference>
<keyword evidence="5" id="KW-1185">Reference proteome</keyword>
<accession>A0AAV7JPF7</accession>
<dbReference type="GO" id="GO:0043161">
    <property type="term" value="P:proteasome-mediated ubiquitin-dependent protein catabolic process"/>
    <property type="evidence" value="ECO:0007669"/>
    <property type="project" value="TreeGrafter"/>
</dbReference>
<keyword evidence="1" id="KW-0677">Repeat</keyword>
<keyword evidence="3" id="KW-1133">Transmembrane helix</keyword>
<dbReference type="GO" id="GO:0000209">
    <property type="term" value="P:protein polyubiquitination"/>
    <property type="evidence" value="ECO:0007669"/>
    <property type="project" value="TreeGrafter"/>
</dbReference>